<comment type="catalytic activity">
    <reaction evidence="1">
        <text>L-erythrulose 1-phosphate = D-erythrulose 4-phosphate</text>
        <dbReference type="Rhea" id="RHEA:49588"/>
        <dbReference type="ChEBI" id="CHEBI:58002"/>
        <dbReference type="ChEBI" id="CHEBI:90796"/>
        <dbReference type="EC" id="5.3.1.33"/>
    </reaction>
</comment>
<keyword evidence="12" id="KW-1185">Reference proteome</keyword>
<name>A0A2R4MEY5_9HYPH</name>
<protein>
    <recommendedName>
        <fullName evidence="9 10">Triosephosphate isomerase</fullName>
        <shortName evidence="9">TIM</shortName>
        <shortName evidence="9">TPI</shortName>
        <ecNumber evidence="9 10">5.3.1.1</ecNumber>
    </recommendedName>
    <alternativeName>
        <fullName evidence="9">Triose-phosphate isomerase</fullName>
    </alternativeName>
</protein>
<reference evidence="11 12" key="1">
    <citation type="submission" date="2017-05" db="EMBL/GenBank/DDBJ databases">
        <title>Genome Analysis of Maritalea myrionectae HL2708#5.</title>
        <authorList>
            <consortium name="Cotde Inc.-PKNU"/>
            <person name="Jang D."/>
            <person name="Oh H.-M."/>
        </authorList>
    </citation>
    <scope>NUCLEOTIDE SEQUENCE [LARGE SCALE GENOMIC DNA]</scope>
    <source>
        <strain evidence="11 12">HL2708#5</strain>
    </source>
</reference>
<dbReference type="PANTHER" id="PTHR21139:SF42">
    <property type="entry name" value="TRIOSEPHOSPHATE ISOMERASE"/>
    <property type="match status" value="1"/>
</dbReference>
<dbReference type="Pfam" id="PF00121">
    <property type="entry name" value="TIM"/>
    <property type="match status" value="1"/>
</dbReference>
<dbReference type="InterPro" id="IPR020861">
    <property type="entry name" value="Triosephosphate_isomerase_AS"/>
</dbReference>
<dbReference type="AlphaFoldDB" id="A0A2R4MEY5"/>
<dbReference type="InterPro" id="IPR013785">
    <property type="entry name" value="Aldolase_TIM"/>
</dbReference>
<evidence type="ECO:0000256" key="3">
    <source>
        <dbReference type="ARBA" id="ARBA00004939"/>
    </source>
</evidence>
<dbReference type="KEGG" id="mmyr:MXMO3_02087"/>
<dbReference type="UniPathway" id="UPA01066"/>
<comment type="catalytic activity">
    <reaction evidence="9 10">
        <text>D-glyceraldehyde 3-phosphate = dihydroxyacetone phosphate</text>
        <dbReference type="Rhea" id="RHEA:18585"/>
        <dbReference type="ChEBI" id="CHEBI:57642"/>
        <dbReference type="ChEBI" id="CHEBI:59776"/>
        <dbReference type="EC" id="5.3.1.1"/>
    </reaction>
</comment>
<dbReference type="Proteomes" id="UP000258927">
    <property type="component" value="Chromosome"/>
</dbReference>
<dbReference type="RefSeq" id="WP_117395813.1">
    <property type="nucleotide sequence ID" value="NZ_CP021330.1"/>
</dbReference>
<keyword evidence="6 9" id="KW-0963">Cytoplasm</keyword>
<dbReference type="PROSITE" id="PS51440">
    <property type="entry name" value="TIM_2"/>
    <property type="match status" value="1"/>
</dbReference>
<evidence type="ECO:0000256" key="6">
    <source>
        <dbReference type="ARBA" id="ARBA00022490"/>
    </source>
</evidence>
<dbReference type="GO" id="GO:0006096">
    <property type="term" value="P:glycolytic process"/>
    <property type="evidence" value="ECO:0007669"/>
    <property type="project" value="UniProtKB-UniRule"/>
</dbReference>
<dbReference type="EC" id="5.3.1.1" evidence="9 10"/>
<evidence type="ECO:0000256" key="10">
    <source>
        <dbReference type="RuleBase" id="RU363013"/>
    </source>
</evidence>
<dbReference type="UniPathway" id="UPA00109">
    <property type="reaction ID" value="UER00189"/>
</dbReference>
<comment type="function">
    <text evidence="9">Involved in the gluconeogenesis. Catalyzes stereospecifically the conversion of dihydroxyacetone phosphate (DHAP) to D-glyceraldehyde-3-phosphate (G3P).</text>
</comment>
<feature type="active site" description="Proton acceptor" evidence="9">
    <location>
        <position position="168"/>
    </location>
</feature>
<dbReference type="STRING" id="1122213.GCA_000423365_02385"/>
<organism evidence="11 12">
    <name type="scientific">Maritalea myrionectae</name>
    <dbReference type="NCBI Taxonomy" id="454601"/>
    <lineage>
        <taxon>Bacteria</taxon>
        <taxon>Pseudomonadati</taxon>
        <taxon>Pseudomonadota</taxon>
        <taxon>Alphaproteobacteria</taxon>
        <taxon>Hyphomicrobiales</taxon>
        <taxon>Devosiaceae</taxon>
        <taxon>Maritalea</taxon>
    </lineage>
</organism>
<dbReference type="PROSITE" id="PS00171">
    <property type="entry name" value="TIM_1"/>
    <property type="match status" value="1"/>
</dbReference>
<dbReference type="GO" id="GO:0006094">
    <property type="term" value="P:gluconeogenesis"/>
    <property type="evidence" value="ECO:0007669"/>
    <property type="project" value="UniProtKB-UniRule"/>
</dbReference>
<proteinExistence type="inferred from homology"/>
<keyword evidence="8 9" id="KW-0413">Isomerase</keyword>
<feature type="binding site" evidence="9">
    <location>
        <position position="174"/>
    </location>
    <ligand>
        <name>substrate</name>
    </ligand>
</feature>
<dbReference type="CDD" id="cd00311">
    <property type="entry name" value="TIM"/>
    <property type="match status" value="1"/>
</dbReference>
<dbReference type="SUPFAM" id="SSF51351">
    <property type="entry name" value="Triosephosphate isomerase (TIM)"/>
    <property type="match status" value="1"/>
</dbReference>
<evidence type="ECO:0000313" key="12">
    <source>
        <dbReference type="Proteomes" id="UP000258927"/>
    </source>
</evidence>
<evidence type="ECO:0000256" key="1">
    <source>
        <dbReference type="ARBA" id="ARBA00000148"/>
    </source>
</evidence>
<evidence type="ECO:0000256" key="2">
    <source>
        <dbReference type="ARBA" id="ARBA00004680"/>
    </source>
</evidence>
<evidence type="ECO:0000256" key="8">
    <source>
        <dbReference type="ARBA" id="ARBA00023235"/>
    </source>
</evidence>
<dbReference type="InterPro" id="IPR035990">
    <property type="entry name" value="TIM_sf"/>
</dbReference>
<dbReference type="GO" id="GO:0046166">
    <property type="term" value="P:glyceraldehyde-3-phosphate biosynthetic process"/>
    <property type="evidence" value="ECO:0007669"/>
    <property type="project" value="TreeGrafter"/>
</dbReference>
<dbReference type="PANTHER" id="PTHR21139">
    <property type="entry name" value="TRIOSEPHOSPHATE ISOMERASE"/>
    <property type="match status" value="1"/>
</dbReference>
<feature type="active site" description="Electrophile" evidence="9">
    <location>
        <position position="97"/>
    </location>
</feature>
<evidence type="ECO:0000313" key="11">
    <source>
        <dbReference type="EMBL" id="AVX04608.1"/>
    </source>
</evidence>
<comment type="similarity">
    <text evidence="4 9 10">Belongs to the triosephosphate isomerase family.</text>
</comment>
<dbReference type="GO" id="GO:0019563">
    <property type="term" value="P:glycerol catabolic process"/>
    <property type="evidence" value="ECO:0007669"/>
    <property type="project" value="TreeGrafter"/>
</dbReference>
<dbReference type="GO" id="GO:0004807">
    <property type="term" value="F:triose-phosphate isomerase activity"/>
    <property type="evidence" value="ECO:0007669"/>
    <property type="project" value="UniProtKB-UniRule"/>
</dbReference>
<dbReference type="InterPro" id="IPR022896">
    <property type="entry name" value="TrioseP_Isoase_bac/euk"/>
</dbReference>
<gene>
    <name evidence="9" type="primary">tpiA</name>
    <name evidence="11" type="ORF">MXMO3_02087</name>
</gene>
<keyword evidence="7 9" id="KW-0324">Glycolysis</keyword>
<accession>A0A2R4MEY5</accession>
<feature type="binding site" evidence="9">
    <location>
        <begin position="234"/>
        <end position="235"/>
    </location>
    <ligand>
        <name>substrate</name>
    </ligand>
</feature>
<dbReference type="HAMAP" id="MF_00147_B">
    <property type="entry name" value="TIM_B"/>
    <property type="match status" value="1"/>
</dbReference>
<dbReference type="InterPro" id="IPR000652">
    <property type="entry name" value="Triosephosphate_isomerase"/>
</dbReference>
<dbReference type="UniPathway" id="UPA00138"/>
<dbReference type="GO" id="GO:0005829">
    <property type="term" value="C:cytosol"/>
    <property type="evidence" value="ECO:0007669"/>
    <property type="project" value="TreeGrafter"/>
</dbReference>
<dbReference type="Gene3D" id="3.20.20.70">
    <property type="entry name" value="Aldolase class I"/>
    <property type="match status" value="1"/>
</dbReference>
<comment type="pathway">
    <text evidence="3">Carbohydrate metabolism; erythritol degradation.</text>
</comment>
<evidence type="ECO:0000256" key="4">
    <source>
        <dbReference type="ARBA" id="ARBA00007422"/>
    </source>
</evidence>
<keyword evidence="5 9" id="KW-0312">Gluconeogenesis</keyword>
<feature type="binding site" evidence="9">
    <location>
        <begin position="12"/>
        <end position="14"/>
    </location>
    <ligand>
        <name>substrate</name>
    </ligand>
</feature>
<feature type="binding site" evidence="9">
    <location>
        <position position="213"/>
    </location>
    <ligand>
        <name>substrate</name>
    </ligand>
</feature>
<comment type="pathway">
    <text evidence="9 10">Carbohydrate biosynthesis; gluconeogenesis.</text>
</comment>
<dbReference type="EMBL" id="CP021330">
    <property type="protein sequence ID" value="AVX04608.1"/>
    <property type="molecule type" value="Genomic_DNA"/>
</dbReference>
<comment type="subcellular location">
    <subcellularLocation>
        <location evidence="9 10">Cytoplasm</location>
    </subcellularLocation>
</comment>
<comment type="subunit">
    <text evidence="9 10">Homodimer.</text>
</comment>
<evidence type="ECO:0000256" key="7">
    <source>
        <dbReference type="ARBA" id="ARBA00023152"/>
    </source>
</evidence>
<dbReference type="NCBIfam" id="TIGR00419">
    <property type="entry name" value="tim"/>
    <property type="match status" value="1"/>
</dbReference>
<comment type="pathway">
    <text evidence="2 9 10">Carbohydrate degradation; glycolysis; D-glyceraldehyde 3-phosphate from glycerone phosphate: step 1/1.</text>
</comment>
<evidence type="ECO:0000256" key="5">
    <source>
        <dbReference type="ARBA" id="ARBA00022432"/>
    </source>
</evidence>
<dbReference type="FunFam" id="3.20.20.70:FF:000016">
    <property type="entry name" value="Triosephosphate isomerase"/>
    <property type="match status" value="1"/>
</dbReference>
<evidence type="ECO:0000256" key="9">
    <source>
        <dbReference type="HAMAP-Rule" id="MF_00147"/>
    </source>
</evidence>
<sequence>MTEKNKKLIAGNWKMNGLKGALSEIEQIAKQLEAFKDKGTFLICPPATLIAGAKALAGDSLQIGSQDCHSEQKGAFTGDISAEMVADLGGTFVIVGHSERREGHAETNATVKAKANAGLGQGLKPIVCCGETLEQREVGEAIGFVTQQIAESTPDELSKDGEIAIAYEPIWAIGTGKTASTEDVKEMHVALRKTLVEKFGERGNSIEILYGGSVKPENANALLNTQDVDGALVGGASLKAESFLGIVAAL</sequence>